<proteinExistence type="predicted"/>
<name>A0A0F5IQM2_9BACT</name>
<evidence type="ECO:0000259" key="1">
    <source>
        <dbReference type="Pfam" id="PF13601"/>
    </source>
</evidence>
<dbReference type="InterPro" id="IPR036390">
    <property type="entry name" value="WH_DNA-bd_sf"/>
</dbReference>
<organism evidence="2 3">
    <name type="scientific">Parabacteroides goldsteinii DSM 19448 = WAL 12034</name>
    <dbReference type="NCBI Taxonomy" id="927665"/>
    <lineage>
        <taxon>Bacteria</taxon>
        <taxon>Pseudomonadati</taxon>
        <taxon>Bacteroidota</taxon>
        <taxon>Bacteroidia</taxon>
        <taxon>Bacteroidales</taxon>
        <taxon>Tannerellaceae</taxon>
        <taxon>Parabacteroides</taxon>
    </lineage>
</organism>
<dbReference type="SUPFAM" id="SSF46785">
    <property type="entry name" value="Winged helix' DNA-binding domain"/>
    <property type="match status" value="1"/>
</dbReference>
<feature type="domain" description="Winged helix DNA-binding" evidence="1">
    <location>
        <begin position="16"/>
        <end position="95"/>
    </location>
</feature>
<dbReference type="Proteomes" id="UP000033047">
    <property type="component" value="Unassembled WGS sequence"/>
</dbReference>
<evidence type="ECO:0000313" key="3">
    <source>
        <dbReference type="Proteomes" id="UP000033047"/>
    </source>
</evidence>
<dbReference type="GeneID" id="69981112"/>
<dbReference type="PANTHER" id="PTHR37318:SF1">
    <property type="entry name" value="BSL7504 PROTEIN"/>
    <property type="match status" value="1"/>
</dbReference>
<gene>
    <name evidence="2" type="ORF">HMPREF1535_04477</name>
</gene>
<dbReference type="PATRIC" id="fig|927665.4.peg.4597"/>
<evidence type="ECO:0000313" key="2">
    <source>
        <dbReference type="EMBL" id="KKB47620.1"/>
    </source>
</evidence>
<dbReference type="STRING" id="927665.HMPREF1535_04477"/>
<dbReference type="PANTHER" id="PTHR37318">
    <property type="entry name" value="BSL7504 PROTEIN"/>
    <property type="match status" value="1"/>
</dbReference>
<dbReference type="EMBL" id="AQHV01000025">
    <property type="protein sequence ID" value="KKB47620.1"/>
    <property type="molecule type" value="Genomic_DNA"/>
</dbReference>
<dbReference type="Gene3D" id="1.10.10.10">
    <property type="entry name" value="Winged helix-like DNA-binding domain superfamily/Winged helix DNA-binding domain"/>
    <property type="match status" value="1"/>
</dbReference>
<dbReference type="HOGENOM" id="CLU_142189_1_1_10"/>
<dbReference type="Pfam" id="PF13601">
    <property type="entry name" value="HTH_34"/>
    <property type="match status" value="1"/>
</dbReference>
<dbReference type="InterPro" id="IPR027395">
    <property type="entry name" value="WH_DNA-bd_dom"/>
</dbReference>
<dbReference type="AlphaFoldDB" id="A0A0F5IQM2"/>
<dbReference type="InterPro" id="IPR036388">
    <property type="entry name" value="WH-like_DNA-bd_sf"/>
</dbReference>
<comment type="caution">
    <text evidence="2">The sequence shown here is derived from an EMBL/GenBank/DDBJ whole genome shotgun (WGS) entry which is preliminary data.</text>
</comment>
<sequence length="96" mass="10971">MKNILSKLNKAFENRIRLGIMSILSVNESADFNTMKQLMELTDGNLASHLKALETLGYIQSVKQFIGRKPNTQYSITEEGRKSFKEHLNALEELIK</sequence>
<accession>A0A0F5IQM2</accession>
<reference evidence="2 3" key="1">
    <citation type="submission" date="2013-04" db="EMBL/GenBank/DDBJ databases">
        <title>The Genome Sequence of Parabacteroides goldsteinii DSM 19448.</title>
        <authorList>
            <consortium name="The Broad Institute Genomics Platform"/>
            <person name="Earl A."/>
            <person name="Ward D."/>
            <person name="Feldgarden M."/>
            <person name="Gevers D."/>
            <person name="Martens E."/>
            <person name="Sakamoto M."/>
            <person name="Benno Y."/>
            <person name="Song Y."/>
            <person name="Liu C."/>
            <person name="Lee J."/>
            <person name="Bolanos M."/>
            <person name="Vaisanen M.L."/>
            <person name="Finegold S.M."/>
            <person name="Walker B."/>
            <person name="Young S."/>
            <person name="Zeng Q."/>
            <person name="Gargeya S."/>
            <person name="Fitzgerald M."/>
            <person name="Haas B."/>
            <person name="Abouelleil A."/>
            <person name="Allen A.W."/>
            <person name="Alvarado L."/>
            <person name="Arachchi H.M."/>
            <person name="Berlin A.M."/>
            <person name="Chapman S.B."/>
            <person name="Gainer-Dewar J."/>
            <person name="Goldberg J."/>
            <person name="Griggs A."/>
            <person name="Gujja S."/>
            <person name="Hansen M."/>
            <person name="Howarth C."/>
            <person name="Imamovic A."/>
            <person name="Ireland A."/>
            <person name="Larimer J."/>
            <person name="McCowan C."/>
            <person name="Murphy C."/>
            <person name="Pearson M."/>
            <person name="Poon T.W."/>
            <person name="Priest M."/>
            <person name="Roberts A."/>
            <person name="Saif S."/>
            <person name="Shea T."/>
            <person name="Sisk P."/>
            <person name="Sykes S."/>
            <person name="Wortman J."/>
            <person name="Nusbaum C."/>
            <person name="Birren B."/>
        </authorList>
    </citation>
    <scope>NUCLEOTIDE SEQUENCE [LARGE SCALE GENOMIC DNA]</scope>
    <source>
        <strain evidence="2 3">DSM 19448</strain>
    </source>
</reference>
<dbReference type="RefSeq" id="WP_046147454.1">
    <property type="nucleotide sequence ID" value="NZ_KQ033913.1"/>
</dbReference>
<protein>
    <recommendedName>
        <fullName evidence="1">Winged helix DNA-binding domain-containing protein</fullName>
    </recommendedName>
</protein>